<evidence type="ECO:0000313" key="3">
    <source>
        <dbReference type="Proteomes" id="UP000194267"/>
    </source>
</evidence>
<dbReference type="AlphaFoldDB" id="A0A1Y2T4F7"/>
<organism evidence="2 3">
    <name type="scientific">Symbiobacterium thermophilum</name>
    <dbReference type="NCBI Taxonomy" id="2734"/>
    <lineage>
        <taxon>Bacteria</taxon>
        <taxon>Bacillati</taxon>
        <taxon>Bacillota</taxon>
        <taxon>Clostridia</taxon>
        <taxon>Eubacteriales</taxon>
        <taxon>Symbiobacteriaceae</taxon>
        <taxon>Symbiobacterium</taxon>
    </lineage>
</organism>
<dbReference type="Pfam" id="PF04748">
    <property type="entry name" value="Polysacc_deac_2"/>
    <property type="match status" value="1"/>
</dbReference>
<dbReference type="GO" id="GO:0005975">
    <property type="term" value="P:carbohydrate metabolic process"/>
    <property type="evidence" value="ECO:0007669"/>
    <property type="project" value="InterPro"/>
</dbReference>
<dbReference type="PANTHER" id="PTHR30105">
    <property type="entry name" value="UNCHARACTERIZED YIBQ-RELATED"/>
    <property type="match status" value="1"/>
</dbReference>
<proteinExistence type="predicted"/>
<evidence type="ECO:0000313" key="2">
    <source>
        <dbReference type="EMBL" id="OTA41258.1"/>
    </source>
</evidence>
<dbReference type="Proteomes" id="UP000194267">
    <property type="component" value="Unassembled WGS sequence"/>
</dbReference>
<dbReference type="PANTHER" id="PTHR30105:SF2">
    <property type="entry name" value="DIVERGENT POLYSACCHARIDE DEACETYLASE SUPERFAMILY"/>
    <property type="match status" value="1"/>
</dbReference>
<protein>
    <submittedName>
        <fullName evidence="2">Uncharacterized protein</fullName>
    </submittedName>
</protein>
<dbReference type="InterPro" id="IPR006837">
    <property type="entry name" value="Divergent_DAC"/>
</dbReference>
<dbReference type="InterPro" id="IPR011330">
    <property type="entry name" value="Glyco_hydro/deAcase_b/a-brl"/>
</dbReference>
<sequence>MVRAVLEVARRHGKYILDSMTTENTVVPRTAVEMGVPCVQRSLFLDHENGKDVVVSQLYKLAEWAETHGAAIGIGHVGVGREGTAARWRRCCPNWRRGGSGWSPFRNCSPISRKISQFRSNHSRARQDPNLREAASGAPAHRTEEV</sequence>
<evidence type="ECO:0000256" key="1">
    <source>
        <dbReference type="SAM" id="MobiDB-lite"/>
    </source>
</evidence>
<feature type="region of interest" description="Disordered" evidence="1">
    <location>
        <begin position="119"/>
        <end position="146"/>
    </location>
</feature>
<comment type="caution">
    <text evidence="2">The sequence shown here is derived from an EMBL/GenBank/DDBJ whole genome shotgun (WGS) entry which is preliminary data.</text>
</comment>
<dbReference type="EMBL" id="LWLV01000626">
    <property type="protein sequence ID" value="OTA41258.1"/>
    <property type="molecule type" value="Genomic_DNA"/>
</dbReference>
<dbReference type="SUPFAM" id="SSF88713">
    <property type="entry name" value="Glycoside hydrolase/deacetylase"/>
    <property type="match status" value="1"/>
</dbReference>
<name>A0A1Y2T4F7_SYMTR</name>
<dbReference type="Gene3D" id="3.20.20.370">
    <property type="entry name" value="Glycoside hydrolase/deacetylase"/>
    <property type="match status" value="1"/>
</dbReference>
<accession>A0A1Y2T4F7</accession>
<reference evidence="3" key="1">
    <citation type="submission" date="2016-04" db="EMBL/GenBank/DDBJ databases">
        <authorList>
            <person name="Antunes L.P."/>
            <person name="Martins L.F."/>
            <person name="Pereira R.V."/>
            <person name="Thomas A.M."/>
            <person name="Barbosa D."/>
            <person name="Nascimento L."/>
            <person name="Silva G.M."/>
            <person name="Condomitti G.W."/>
            <person name="Digiampietri L.A."/>
            <person name="Lombardi K.C."/>
            <person name="Ramos P.L."/>
            <person name="Quaggio R.B."/>
            <person name="Oliveira J.C."/>
            <person name="Pascon R.C."/>
            <person name="Cruz J.B."/>
            <person name="Silva A.M."/>
            <person name="Setubal J.C."/>
        </authorList>
    </citation>
    <scope>NUCLEOTIDE SEQUENCE [LARGE SCALE GENOMIC DNA]</scope>
</reference>
<gene>
    <name evidence="2" type="ORF">A6D92_08380</name>
</gene>